<keyword evidence="2" id="KW-1185">Reference proteome</keyword>
<organism evidence="1 2">
    <name type="scientific">Pigmentiphaga kullae</name>
    <dbReference type="NCBI Taxonomy" id="151784"/>
    <lineage>
        <taxon>Bacteria</taxon>
        <taxon>Pseudomonadati</taxon>
        <taxon>Pseudomonadota</taxon>
        <taxon>Betaproteobacteria</taxon>
        <taxon>Burkholderiales</taxon>
        <taxon>Alcaligenaceae</taxon>
        <taxon>Pigmentiphaga</taxon>
    </lineage>
</organism>
<dbReference type="InterPro" id="IPR032466">
    <property type="entry name" value="Metal_Hydrolase"/>
</dbReference>
<evidence type="ECO:0000313" key="2">
    <source>
        <dbReference type="Proteomes" id="UP000292445"/>
    </source>
</evidence>
<gene>
    <name evidence="1" type="ORF">EV675_3936</name>
</gene>
<dbReference type="PANTHER" id="PTHR10443">
    <property type="entry name" value="MICROSOMAL DIPEPTIDASE"/>
    <property type="match status" value="1"/>
</dbReference>
<comment type="caution">
    <text evidence="1">The sequence shown here is derived from an EMBL/GenBank/DDBJ whole genome shotgun (WGS) entry which is preliminary data.</text>
</comment>
<name>A0A4Q7NEA0_9BURK</name>
<dbReference type="GO" id="GO:0006508">
    <property type="term" value="P:proteolysis"/>
    <property type="evidence" value="ECO:0007669"/>
    <property type="project" value="InterPro"/>
</dbReference>
<dbReference type="EMBL" id="SGXC01000002">
    <property type="protein sequence ID" value="RZS81313.1"/>
    <property type="molecule type" value="Genomic_DNA"/>
</dbReference>
<dbReference type="PANTHER" id="PTHR10443:SF12">
    <property type="entry name" value="DIPEPTIDASE"/>
    <property type="match status" value="1"/>
</dbReference>
<dbReference type="PROSITE" id="PS51365">
    <property type="entry name" value="RENAL_DIPEPTIDASE_2"/>
    <property type="match status" value="1"/>
</dbReference>
<protein>
    <submittedName>
        <fullName evidence="1">Microsomal dipeptidase-like Zn-dependent dipeptidase</fullName>
    </submittedName>
</protein>
<dbReference type="AlphaFoldDB" id="A0A4Q7NEA0"/>
<dbReference type="RefSeq" id="WP_165404664.1">
    <property type="nucleotide sequence ID" value="NZ_SGXC01000002.1"/>
</dbReference>
<dbReference type="GO" id="GO:0070573">
    <property type="term" value="F:metallodipeptidase activity"/>
    <property type="evidence" value="ECO:0007669"/>
    <property type="project" value="InterPro"/>
</dbReference>
<evidence type="ECO:0000313" key="1">
    <source>
        <dbReference type="EMBL" id="RZS81313.1"/>
    </source>
</evidence>
<dbReference type="Pfam" id="PF01244">
    <property type="entry name" value="Peptidase_M19"/>
    <property type="match status" value="1"/>
</dbReference>
<dbReference type="Proteomes" id="UP000292445">
    <property type="component" value="Unassembled WGS sequence"/>
</dbReference>
<dbReference type="Gene3D" id="3.20.20.140">
    <property type="entry name" value="Metal-dependent hydrolases"/>
    <property type="match status" value="1"/>
</dbReference>
<proteinExistence type="predicted"/>
<accession>A0A4Q7NEA0</accession>
<reference evidence="1 2" key="1">
    <citation type="submission" date="2019-02" db="EMBL/GenBank/DDBJ databases">
        <title>Genomic Encyclopedia of Type Strains, Phase IV (KMG-IV): sequencing the most valuable type-strain genomes for metagenomic binning, comparative biology and taxonomic classification.</title>
        <authorList>
            <person name="Goeker M."/>
        </authorList>
    </citation>
    <scope>NUCLEOTIDE SEQUENCE [LARGE SCALE GENOMIC DNA]</scope>
    <source>
        <strain evidence="1 2">K24</strain>
    </source>
</reference>
<dbReference type="SUPFAM" id="SSF51556">
    <property type="entry name" value="Metallo-dependent hydrolases"/>
    <property type="match status" value="1"/>
</dbReference>
<sequence length="335" mass="37277">MNMVNKQVGIIVDGLSMPVPERRWFEEWREAGIGCVNTTVAVWENAAETLGLLGKWRVVLEQNRDLVAPAASVAEIEAVAASGRTAVMFGFQNTAPVEHNLDLFGMFRELGVCVMQLTYNLQNYIGCGYWEEKDTGISSRFGKLALEEMNQLGILIDLSHCGERTTLEAIQMSGRPVAITHANPREYVGTPVYGAGRLKQTEALRELARRGGVIGLTPNRNMTRHGAATTLEQFGDMVAWTVDLLGIDAVAIGTDYCPGHPRSVRTWWRYAKWSRQSAPAKEMEIAPHEGWSEWMRTPAGLQNVIVELDRRGFGQADIDKIMGGNWMRLLRETIG</sequence>
<dbReference type="InterPro" id="IPR008257">
    <property type="entry name" value="Pept_M19"/>
</dbReference>